<protein>
    <submittedName>
        <fullName evidence="1">Glycosyltransferase family 1 protein</fullName>
    </submittedName>
</protein>
<evidence type="ECO:0000313" key="2">
    <source>
        <dbReference type="Proteomes" id="UP001219297"/>
    </source>
</evidence>
<accession>A0ABT5V713</accession>
<dbReference type="Gene3D" id="3.40.50.2000">
    <property type="entry name" value="Glycogen Phosphorylase B"/>
    <property type="match status" value="1"/>
</dbReference>
<dbReference type="SUPFAM" id="SSF53756">
    <property type="entry name" value="UDP-Glycosyltransferase/glycogen phosphorylase"/>
    <property type="match status" value="1"/>
</dbReference>
<dbReference type="Proteomes" id="UP001219297">
    <property type="component" value="Unassembled WGS sequence"/>
</dbReference>
<dbReference type="GeneID" id="83609053"/>
<keyword evidence="2" id="KW-1185">Reference proteome</keyword>
<dbReference type="RefSeq" id="WP_274735514.1">
    <property type="nucleotide sequence ID" value="NZ_CAMXYX010000039.1"/>
</dbReference>
<gene>
    <name evidence="1" type="ORF">PWJ81_06710</name>
</gene>
<evidence type="ECO:0000313" key="1">
    <source>
        <dbReference type="EMBL" id="MDE1656757.1"/>
    </source>
</evidence>
<organism evidence="1 2">
    <name type="scientific">Actinotignum sanguinis</name>
    <dbReference type="NCBI Taxonomy" id="1445614"/>
    <lineage>
        <taxon>Bacteria</taxon>
        <taxon>Bacillati</taxon>
        <taxon>Actinomycetota</taxon>
        <taxon>Actinomycetes</taxon>
        <taxon>Actinomycetales</taxon>
        <taxon>Actinomycetaceae</taxon>
        <taxon>Actinotignum</taxon>
    </lineage>
</organism>
<comment type="caution">
    <text evidence="1">The sequence shown here is derived from an EMBL/GenBank/DDBJ whole genome shotgun (WGS) entry which is preliminary data.</text>
</comment>
<proteinExistence type="predicted"/>
<name>A0ABT5V713_9ACTO</name>
<sequence>MNIAVHWSGAQLSPEGNIVGQDAGATLLRRLLRIFPGAAVLDPGAAVLDPAAASAQDLAPDTVVITMDVHDTPALWARLRKAGHATPRLMNFVWLPVSTLESAEELAPVALSCALFPTFANSERTAGEIREMVNKWTVPPLAGRLKLGWVNLGFRLDHVQERHEPDVPVVLYPAIYLSPRKRPEFFMDVLTRVRELIPLTVEMRLHEAHLVSEKAMTYSRLPWMHVGPLTDTRTSYYEALAHTTAFLATAAEESYGLSYVEALGAGALGVFPDVAWARALLPEHYPFFYPDGDTAAAAAMLTRVLTRTAQCRADLDAACGGSFREWIAAHHSDDAFDREITAAVRRWFA</sequence>
<reference evidence="1 2" key="1">
    <citation type="submission" date="2023-02" db="EMBL/GenBank/DDBJ databases">
        <title>Defining the Infant Male Urobiome and Moving Towards Mechanisms in Urobiome Research.</title>
        <authorList>
            <person name="Reasoner S."/>
            <person name="Flores V."/>
            <person name="Van Horn G."/>
            <person name="Morales G."/>
            <person name="Peard L."/>
            <person name="Abelson B."/>
            <person name="Manuel C."/>
            <person name="Lee J."/>
            <person name="Baker B."/>
            <person name="Williams T."/>
            <person name="Schmitz J."/>
            <person name="Clayton D."/>
            <person name="Hadjifrangiskou M."/>
        </authorList>
    </citation>
    <scope>NUCLEOTIDE SEQUENCE [LARGE SCALE GENOMIC DNA]</scope>
    <source>
        <strain evidence="1 2">AS1053</strain>
    </source>
</reference>
<dbReference type="EMBL" id="JARBHI010000015">
    <property type="protein sequence ID" value="MDE1656757.1"/>
    <property type="molecule type" value="Genomic_DNA"/>
</dbReference>